<evidence type="ECO:0000256" key="1">
    <source>
        <dbReference type="SAM" id="Coils"/>
    </source>
</evidence>
<dbReference type="OrthoDB" id="5645220at2"/>
<dbReference type="Gene3D" id="2.40.420.20">
    <property type="match status" value="1"/>
</dbReference>
<dbReference type="Proteomes" id="UP000305675">
    <property type="component" value="Unassembled WGS sequence"/>
</dbReference>
<accession>A0A4V5NXW4</accession>
<dbReference type="GO" id="GO:0015562">
    <property type="term" value="F:efflux transmembrane transporter activity"/>
    <property type="evidence" value="ECO:0007669"/>
    <property type="project" value="TreeGrafter"/>
</dbReference>
<name>A0A4V5NXW4_9GAMM</name>
<keyword evidence="1" id="KW-0175">Coiled coil</keyword>
<dbReference type="AlphaFoldDB" id="A0A4V5NXW4"/>
<protein>
    <submittedName>
        <fullName evidence="2">HlyD family secretion protein</fullName>
    </submittedName>
</protein>
<dbReference type="Gene3D" id="1.10.287.470">
    <property type="entry name" value="Helix hairpin bin"/>
    <property type="match status" value="1"/>
</dbReference>
<dbReference type="GO" id="GO:1990281">
    <property type="term" value="C:efflux pump complex"/>
    <property type="evidence" value="ECO:0007669"/>
    <property type="project" value="TreeGrafter"/>
</dbReference>
<sequence>MGAGLLAIGVIILLLAIKLKPSVPVHPGAQAPRLVEVMSLTQASAQPQITGYGRAVPKLVWQALAEVSGEVVYRLPTLEKGRFLKAGTELLRVDPLEYELALAQAQADLSSAKTQLARLEQQTANTELTLEIETSRLGLAKQELERQKKLRKQGLTSQSTLDTQKQSYLSQTKVVQELENQLTLLPDDIEVAKATIRVSEARVKDAERTLAKTKVVLPFDARIAEVNIEQGQVVNLQQVMVEAHGLEITEVEAQVAIHDLAKLMRGQRSQAMTGELPDVSKLALFAQVTLQSGDVSVSWPAKVTRFSDTVNPNQATVGVILEVSQSQNPDNPPLVKGMFLEATLKGKAREAFMVPERALRGSSLYTMTEDNELRIIPVTVLYRSGNLVAIAGALESGMAVVLNDLIPAVDGMPLKVVEAN</sequence>
<dbReference type="SUPFAM" id="SSF111369">
    <property type="entry name" value="HlyD-like secretion proteins"/>
    <property type="match status" value="2"/>
</dbReference>
<reference evidence="2 3" key="1">
    <citation type="submission" date="2019-04" db="EMBL/GenBank/DDBJ databases">
        <authorList>
            <person name="Hwang J.C."/>
        </authorList>
    </citation>
    <scope>NUCLEOTIDE SEQUENCE [LARGE SCALE GENOMIC DNA]</scope>
    <source>
        <strain evidence="2 3">IMCC35002</strain>
    </source>
</reference>
<dbReference type="EMBL" id="SWCJ01000022">
    <property type="protein sequence ID" value="TKB50206.1"/>
    <property type="molecule type" value="Genomic_DNA"/>
</dbReference>
<evidence type="ECO:0000313" key="2">
    <source>
        <dbReference type="EMBL" id="TKB50206.1"/>
    </source>
</evidence>
<dbReference type="PANTHER" id="PTHR30469">
    <property type="entry name" value="MULTIDRUG RESISTANCE PROTEIN MDTA"/>
    <property type="match status" value="1"/>
</dbReference>
<gene>
    <name evidence="2" type="ORF">FCL42_19365</name>
</gene>
<keyword evidence="3" id="KW-1185">Reference proteome</keyword>
<dbReference type="Gene3D" id="2.40.50.100">
    <property type="match status" value="1"/>
</dbReference>
<dbReference type="Gene3D" id="2.40.30.170">
    <property type="match status" value="1"/>
</dbReference>
<organism evidence="2 3">
    <name type="scientific">Ferrimonas aestuarii</name>
    <dbReference type="NCBI Taxonomy" id="2569539"/>
    <lineage>
        <taxon>Bacteria</taxon>
        <taxon>Pseudomonadati</taxon>
        <taxon>Pseudomonadota</taxon>
        <taxon>Gammaproteobacteria</taxon>
        <taxon>Alteromonadales</taxon>
        <taxon>Ferrimonadaceae</taxon>
        <taxon>Ferrimonas</taxon>
    </lineage>
</organism>
<evidence type="ECO:0000313" key="3">
    <source>
        <dbReference type="Proteomes" id="UP000305675"/>
    </source>
</evidence>
<feature type="coiled-coil region" evidence="1">
    <location>
        <begin position="102"/>
        <end position="129"/>
    </location>
</feature>
<comment type="caution">
    <text evidence="2">The sequence shown here is derived from an EMBL/GenBank/DDBJ whole genome shotgun (WGS) entry which is preliminary data.</text>
</comment>
<proteinExistence type="predicted"/>